<dbReference type="KEGG" id="slom:PXH66_21610"/>
<feature type="chain" id="PRO_5042111685" evidence="2">
    <location>
        <begin position="25"/>
        <end position="879"/>
    </location>
</feature>
<proteinExistence type="predicted"/>
<dbReference type="AlphaFoldDB" id="A0AAF0CN29"/>
<feature type="compositionally biased region" description="Low complexity" evidence="1">
    <location>
        <begin position="350"/>
        <end position="364"/>
    </location>
</feature>
<dbReference type="EMBL" id="CP119075">
    <property type="protein sequence ID" value="WED64953.1"/>
    <property type="molecule type" value="Genomic_DNA"/>
</dbReference>
<dbReference type="CDD" id="cd05379">
    <property type="entry name" value="CAP_bacterial"/>
    <property type="match status" value="1"/>
</dbReference>
<evidence type="ECO:0000259" key="3">
    <source>
        <dbReference type="Pfam" id="PF00188"/>
    </source>
</evidence>
<feature type="domain" description="SCP" evidence="3">
    <location>
        <begin position="100"/>
        <end position="219"/>
    </location>
</feature>
<dbReference type="InterPro" id="IPR014044">
    <property type="entry name" value="CAP_dom"/>
</dbReference>
<evidence type="ECO:0000313" key="5">
    <source>
        <dbReference type="Proteomes" id="UP001218638"/>
    </source>
</evidence>
<dbReference type="Pfam" id="PF00188">
    <property type="entry name" value="CAP"/>
    <property type="match status" value="1"/>
</dbReference>
<feature type="region of interest" description="Disordered" evidence="1">
    <location>
        <begin position="348"/>
        <end position="367"/>
    </location>
</feature>
<protein>
    <submittedName>
        <fullName evidence="4">CAP domain-containing protein</fullName>
    </submittedName>
</protein>
<dbReference type="RefSeq" id="WP_330928298.1">
    <property type="nucleotide sequence ID" value="NZ_CP119075.1"/>
</dbReference>
<keyword evidence="2" id="KW-0732">Signal</keyword>
<evidence type="ECO:0000256" key="1">
    <source>
        <dbReference type="SAM" id="MobiDB-lite"/>
    </source>
</evidence>
<evidence type="ECO:0000256" key="2">
    <source>
        <dbReference type="SAM" id="SignalP"/>
    </source>
</evidence>
<name>A0AAF0CN29_9BACT</name>
<gene>
    <name evidence="4" type="ORF">PXH66_21610</name>
</gene>
<sequence length="879" mass="91709">MSSRLPFRILVLALPALLAAQPTAPTPADIDRLGAMSEINPKVQADGEPWTMDTGSREESRQFYRAIYGVSEGVPSGWDGDTASGTPGTTTAAFKEAVRNRVNFYRAFAGLSGNVSMNAQYSAKAQQAALMMSANSALSHNPPSSWTHFTTEGAEAAGASNLGIGTFGPETMDGYMRDHGPGNTQVGHRRWILYPQTREMGTGDVETQGSFAPANALWVQDSRTFDARPTTRDNFVAWPPKGNVPYQLVWPRWSFSLNNADFSAATVSMTRDGSPISTTIDAATGGGGAPEPTLIWRYDGLSGDLLTSHDRPTADTSYVVSINNVSVNGSAQNFSYTVNVFDPDVAGDDSSTPTISGSSTPSTGQATPYAVNLPSFASGLQWRELGTDSNGSIGYGAEEINSHPEIDGTSDSYSLWVTGVAATGNGAFYLAHPEPSTQSFQLPGTYLVPPNGAGTLAFNSRLGFATATQVARAEVSTNDGQQWTAVYEKAGNGSNSSPTESSYQNQSISLAAYAGQAVQVRFSYRHEGGSFFSQTDTSSGWLVDDIRMTGLMAVTATSTSAHITGSNFDYTPSAPGIKILQARGMFFGNYGMDWGPAFTAFAQEGGGDPTGDSRIVNLSVRANAASGNDTLNVGMVVGGTGTKPLLMRVVGPTLTDARFNLTGVAPNPALQVFTEGAITASNDNWDASLINTFNSVGAFALVDGSADAALVTNLSVGPPHPAIVNTQGNNGLVIVEAYDLEDPAVGTARLVNVSARNQVGTGSNVLVAGFVIGGTGSKTLLIRGVGATLADSRFNLTGVLADPQIIIRPLGSDEIVASNDNWNNDANIAAVSQTVGAFSLSSNADAAVLVTLAPGGYTATVSGVNDTTGIAIVEVYEVE</sequence>
<dbReference type="InterPro" id="IPR035940">
    <property type="entry name" value="CAP_sf"/>
</dbReference>
<dbReference type="Gene3D" id="3.40.33.10">
    <property type="entry name" value="CAP"/>
    <property type="match status" value="1"/>
</dbReference>
<keyword evidence="5" id="KW-1185">Reference proteome</keyword>
<accession>A0AAF0CN29</accession>
<reference evidence="4" key="1">
    <citation type="submission" date="2023-03" db="EMBL/GenBank/DDBJ databases">
        <title>Lomoglobus Profundus gen. nov., sp. nov., a novel member of the phylum Verrucomicrobia, isolated from deep-marine sediment of South China Sea.</title>
        <authorList>
            <person name="Ahmad T."/>
            <person name="Ishaq S.E."/>
            <person name="Wang F."/>
        </authorList>
    </citation>
    <scope>NUCLEOTIDE SEQUENCE</scope>
    <source>
        <strain evidence="4">LMO-M01</strain>
    </source>
</reference>
<feature type="signal peptide" evidence="2">
    <location>
        <begin position="1"/>
        <end position="24"/>
    </location>
</feature>
<dbReference type="SUPFAM" id="SSF55797">
    <property type="entry name" value="PR-1-like"/>
    <property type="match status" value="1"/>
</dbReference>
<dbReference type="Proteomes" id="UP001218638">
    <property type="component" value="Chromosome"/>
</dbReference>
<organism evidence="4 5">
    <name type="scientific">Synoicihabitans lomoniglobus</name>
    <dbReference type="NCBI Taxonomy" id="2909285"/>
    <lineage>
        <taxon>Bacteria</taxon>
        <taxon>Pseudomonadati</taxon>
        <taxon>Verrucomicrobiota</taxon>
        <taxon>Opitutia</taxon>
        <taxon>Opitutales</taxon>
        <taxon>Opitutaceae</taxon>
        <taxon>Synoicihabitans</taxon>
    </lineage>
</organism>
<evidence type="ECO:0000313" key="4">
    <source>
        <dbReference type="EMBL" id="WED64953.1"/>
    </source>
</evidence>